<protein>
    <recommendedName>
        <fullName evidence="1">RNase H type-1 domain-containing protein</fullName>
    </recommendedName>
</protein>
<sequence>MRDACGKILCLFSSSIGIADSCMSELLAIHKACALIASRMLLSNRNITIRSDSKSVVSWINGEGVGNLRFVSLVYAIRQFLKSMNSVSVEYTPRSSNSLADSLAKAGSGFQVERLEWGL</sequence>
<dbReference type="Pfam" id="PF13456">
    <property type="entry name" value="RVT_3"/>
    <property type="match status" value="1"/>
</dbReference>
<evidence type="ECO:0000313" key="3">
    <source>
        <dbReference type="Proteomes" id="UP001281410"/>
    </source>
</evidence>
<reference evidence="2" key="1">
    <citation type="journal article" date="2023" name="Plant J.">
        <title>Genome sequences and population genomics provide insights into the demographic history, inbreeding, and mutation load of two 'living fossil' tree species of Dipteronia.</title>
        <authorList>
            <person name="Feng Y."/>
            <person name="Comes H.P."/>
            <person name="Chen J."/>
            <person name="Zhu S."/>
            <person name="Lu R."/>
            <person name="Zhang X."/>
            <person name="Li P."/>
            <person name="Qiu J."/>
            <person name="Olsen K.M."/>
            <person name="Qiu Y."/>
        </authorList>
    </citation>
    <scope>NUCLEOTIDE SEQUENCE</scope>
    <source>
        <strain evidence="2">NBL</strain>
    </source>
</reference>
<name>A0AAE0AG58_9ROSI</name>
<dbReference type="GO" id="GO:0003676">
    <property type="term" value="F:nucleic acid binding"/>
    <property type="evidence" value="ECO:0007669"/>
    <property type="project" value="InterPro"/>
</dbReference>
<dbReference type="SUPFAM" id="SSF53098">
    <property type="entry name" value="Ribonuclease H-like"/>
    <property type="match status" value="1"/>
</dbReference>
<comment type="caution">
    <text evidence="2">The sequence shown here is derived from an EMBL/GenBank/DDBJ whole genome shotgun (WGS) entry which is preliminary data.</text>
</comment>
<accession>A0AAE0AG58</accession>
<organism evidence="2 3">
    <name type="scientific">Dipteronia sinensis</name>
    <dbReference type="NCBI Taxonomy" id="43782"/>
    <lineage>
        <taxon>Eukaryota</taxon>
        <taxon>Viridiplantae</taxon>
        <taxon>Streptophyta</taxon>
        <taxon>Embryophyta</taxon>
        <taxon>Tracheophyta</taxon>
        <taxon>Spermatophyta</taxon>
        <taxon>Magnoliopsida</taxon>
        <taxon>eudicotyledons</taxon>
        <taxon>Gunneridae</taxon>
        <taxon>Pentapetalae</taxon>
        <taxon>rosids</taxon>
        <taxon>malvids</taxon>
        <taxon>Sapindales</taxon>
        <taxon>Sapindaceae</taxon>
        <taxon>Hippocastanoideae</taxon>
        <taxon>Acereae</taxon>
        <taxon>Dipteronia</taxon>
    </lineage>
</organism>
<dbReference type="PANTHER" id="PTHR47723:SF22">
    <property type="entry name" value="RNASE H TYPE-1 DOMAIN-CONTAINING PROTEIN"/>
    <property type="match status" value="1"/>
</dbReference>
<proteinExistence type="predicted"/>
<feature type="domain" description="RNase H type-1" evidence="1">
    <location>
        <begin position="1"/>
        <end position="106"/>
    </location>
</feature>
<dbReference type="EMBL" id="JANJYJ010000005">
    <property type="protein sequence ID" value="KAK3212682.1"/>
    <property type="molecule type" value="Genomic_DNA"/>
</dbReference>
<dbReference type="CDD" id="cd06222">
    <property type="entry name" value="RNase_H_like"/>
    <property type="match status" value="1"/>
</dbReference>
<dbReference type="AlphaFoldDB" id="A0AAE0AG58"/>
<evidence type="ECO:0000313" key="2">
    <source>
        <dbReference type="EMBL" id="KAK3212682.1"/>
    </source>
</evidence>
<dbReference type="InterPro" id="IPR053151">
    <property type="entry name" value="RNase_H-like"/>
</dbReference>
<dbReference type="InterPro" id="IPR044730">
    <property type="entry name" value="RNase_H-like_dom_plant"/>
</dbReference>
<evidence type="ECO:0000259" key="1">
    <source>
        <dbReference type="Pfam" id="PF13456"/>
    </source>
</evidence>
<dbReference type="InterPro" id="IPR012337">
    <property type="entry name" value="RNaseH-like_sf"/>
</dbReference>
<dbReference type="Gene3D" id="3.30.420.10">
    <property type="entry name" value="Ribonuclease H-like superfamily/Ribonuclease H"/>
    <property type="match status" value="1"/>
</dbReference>
<keyword evidence="3" id="KW-1185">Reference proteome</keyword>
<gene>
    <name evidence="2" type="ORF">Dsin_017388</name>
</gene>
<dbReference type="InterPro" id="IPR002156">
    <property type="entry name" value="RNaseH_domain"/>
</dbReference>
<dbReference type="InterPro" id="IPR036397">
    <property type="entry name" value="RNaseH_sf"/>
</dbReference>
<dbReference type="Proteomes" id="UP001281410">
    <property type="component" value="Unassembled WGS sequence"/>
</dbReference>
<dbReference type="GO" id="GO:0004523">
    <property type="term" value="F:RNA-DNA hybrid ribonuclease activity"/>
    <property type="evidence" value="ECO:0007669"/>
    <property type="project" value="InterPro"/>
</dbReference>
<dbReference type="PANTHER" id="PTHR47723">
    <property type="entry name" value="OS05G0353850 PROTEIN"/>
    <property type="match status" value="1"/>
</dbReference>